<dbReference type="EMBL" id="CAMXCT030001461">
    <property type="protein sequence ID" value="CAL4777632.1"/>
    <property type="molecule type" value="Genomic_DNA"/>
</dbReference>
<keyword evidence="3" id="KW-1185">Reference proteome</keyword>
<comment type="caution">
    <text evidence="1">The sequence shown here is derived from an EMBL/GenBank/DDBJ whole genome shotgun (WGS) entry which is preliminary data.</text>
</comment>
<evidence type="ECO:0000313" key="1">
    <source>
        <dbReference type="EMBL" id="CAI3990320.1"/>
    </source>
</evidence>
<gene>
    <name evidence="1" type="ORF">C1SCF055_LOCUS17319</name>
</gene>
<accession>A0A9P1FXH4</accession>
<evidence type="ECO:0000313" key="3">
    <source>
        <dbReference type="Proteomes" id="UP001152797"/>
    </source>
</evidence>
<protein>
    <submittedName>
        <fullName evidence="1">Uncharacterized protein</fullName>
    </submittedName>
</protein>
<proteinExistence type="predicted"/>
<reference evidence="1" key="1">
    <citation type="submission" date="2022-10" db="EMBL/GenBank/DDBJ databases">
        <authorList>
            <person name="Chen Y."/>
            <person name="Dougan E. K."/>
            <person name="Chan C."/>
            <person name="Rhodes N."/>
            <person name="Thang M."/>
        </authorList>
    </citation>
    <scope>NUCLEOTIDE SEQUENCE</scope>
</reference>
<dbReference type="EMBL" id="CAMXCT020001461">
    <property type="protein sequence ID" value="CAL1143695.1"/>
    <property type="molecule type" value="Genomic_DNA"/>
</dbReference>
<reference evidence="2" key="2">
    <citation type="submission" date="2024-04" db="EMBL/GenBank/DDBJ databases">
        <authorList>
            <person name="Chen Y."/>
            <person name="Shah S."/>
            <person name="Dougan E. K."/>
            <person name="Thang M."/>
            <person name="Chan C."/>
        </authorList>
    </citation>
    <scope>NUCLEOTIDE SEQUENCE [LARGE SCALE GENOMIC DNA]</scope>
</reference>
<dbReference type="EMBL" id="CAMXCT010001461">
    <property type="protein sequence ID" value="CAI3990320.1"/>
    <property type="molecule type" value="Genomic_DNA"/>
</dbReference>
<organism evidence="1">
    <name type="scientific">Cladocopium goreaui</name>
    <dbReference type="NCBI Taxonomy" id="2562237"/>
    <lineage>
        <taxon>Eukaryota</taxon>
        <taxon>Sar</taxon>
        <taxon>Alveolata</taxon>
        <taxon>Dinophyceae</taxon>
        <taxon>Suessiales</taxon>
        <taxon>Symbiodiniaceae</taxon>
        <taxon>Cladocopium</taxon>
    </lineage>
</organism>
<evidence type="ECO:0000313" key="2">
    <source>
        <dbReference type="EMBL" id="CAL1143695.1"/>
    </source>
</evidence>
<dbReference type="AlphaFoldDB" id="A0A9P1FXH4"/>
<sequence length="503" mass="57357">MSSPQDMDPDERKRQYSALRRAIRASANPALTSKFELCSDTERFTMLKTWLVNSSLDSIEVEDRYRKVLRDDRTDRYVTMSIFQLEQKYGSDPEAQKFIADITKGQQGIDHPQSSHPKARMFKILKDVLEEKGERTEAETTARVGGRVRSAEAKKAIAEKLKKGMESLEATPLMDLKTGEIKTKKPKKVPKEKTPEEACLHEAKAMHKKLKKLVKDLPAVIGDMAQHRVQHSTELVSALKGHVDDLDNRVRDAERFAGTNIEAVEIEEFNQWVDLQKDWFNMVSRDVSDAKRRVNLTKGPAKVRQSKVDKPVVAAEPADDDVSAEEEALMDYWNRNRDQDFVRQHPVLSRPDIDLTKVVPLVIHADDAESHRRRQDWLSPDLLLVTSLNCGLVVGENIDDRLRESVVLAKWLMGICVAVAAQHPGDEHAGLRAAVFVNLVGMRKAMNEVPGPVLSEDSIRRLQECCYLYHCAFNSLATEAIEHGKLLWKIRPKYHRTLWCIRW</sequence>
<dbReference type="Proteomes" id="UP001152797">
    <property type="component" value="Unassembled WGS sequence"/>
</dbReference>
<name>A0A9P1FXH4_9DINO</name>